<gene>
    <name evidence="2" type="ORF">VFPPC_03805</name>
</gene>
<dbReference type="KEGG" id="pchm:VFPPC_03805"/>
<evidence type="ECO:0000256" key="1">
    <source>
        <dbReference type="SAM" id="MobiDB-lite"/>
    </source>
</evidence>
<accession>A0A179F2B4</accession>
<comment type="caution">
    <text evidence="2">The sequence shown here is derived from an EMBL/GenBank/DDBJ whole genome shotgun (WGS) entry which is preliminary data.</text>
</comment>
<evidence type="ECO:0000313" key="2">
    <source>
        <dbReference type="EMBL" id="OAQ59575.1"/>
    </source>
</evidence>
<evidence type="ECO:0000313" key="3">
    <source>
        <dbReference type="Proteomes" id="UP000078397"/>
    </source>
</evidence>
<proteinExistence type="predicted"/>
<reference evidence="2 3" key="1">
    <citation type="journal article" date="2016" name="PLoS Pathog.">
        <title>Biosynthesis of antibiotic leucinostatins in bio-control fungus Purpureocillium lilacinum and their inhibition on phytophthora revealed by genome mining.</title>
        <authorList>
            <person name="Wang G."/>
            <person name="Liu Z."/>
            <person name="Lin R."/>
            <person name="Li E."/>
            <person name="Mao Z."/>
            <person name="Ling J."/>
            <person name="Yang Y."/>
            <person name="Yin W.B."/>
            <person name="Xie B."/>
        </authorList>
    </citation>
    <scope>NUCLEOTIDE SEQUENCE [LARGE SCALE GENOMIC DNA]</scope>
    <source>
        <strain evidence="2">170</strain>
    </source>
</reference>
<dbReference type="EMBL" id="LSBJ02000002">
    <property type="protein sequence ID" value="OAQ59575.1"/>
    <property type="molecule type" value="Genomic_DNA"/>
</dbReference>
<feature type="region of interest" description="Disordered" evidence="1">
    <location>
        <begin position="94"/>
        <end position="151"/>
    </location>
</feature>
<dbReference type="GeneID" id="28847255"/>
<keyword evidence="3" id="KW-1185">Reference proteome</keyword>
<dbReference type="AlphaFoldDB" id="A0A179F2B4"/>
<organism evidence="2 3">
    <name type="scientific">Pochonia chlamydosporia 170</name>
    <dbReference type="NCBI Taxonomy" id="1380566"/>
    <lineage>
        <taxon>Eukaryota</taxon>
        <taxon>Fungi</taxon>
        <taxon>Dikarya</taxon>
        <taxon>Ascomycota</taxon>
        <taxon>Pezizomycotina</taxon>
        <taxon>Sordariomycetes</taxon>
        <taxon>Hypocreomycetidae</taxon>
        <taxon>Hypocreales</taxon>
        <taxon>Clavicipitaceae</taxon>
        <taxon>Pochonia</taxon>
    </lineage>
</organism>
<sequence>MADDEIQFYFVFENAKEDPPFETKEEKDMTVKEFMSSLNDQYAALGDILSPNETIYIHTDQNRSVAGGGVAKGGEATSPNGIVAISRGGYAEGGSIKGNSIRGGRSIGGDGEGEESKGRGAFGGNAFTNDPKKTTQAGRGTAGDALLPRQG</sequence>
<protein>
    <submittedName>
        <fullName evidence="2">Uncharacterized protein</fullName>
    </submittedName>
</protein>
<dbReference type="Proteomes" id="UP000078397">
    <property type="component" value="Unassembled WGS sequence"/>
</dbReference>
<name>A0A179F2B4_METCM</name>
<dbReference type="RefSeq" id="XP_018137568.1">
    <property type="nucleotide sequence ID" value="XM_018283261.1"/>
</dbReference>